<dbReference type="HOGENOM" id="CLU_2720099_0_0_6"/>
<organism evidence="1 2">
    <name type="scientific">Shewanella piezotolerans (strain WP3 / JCM 13877)</name>
    <dbReference type="NCBI Taxonomy" id="225849"/>
    <lineage>
        <taxon>Bacteria</taxon>
        <taxon>Pseudomonadati</taxon>
        <taxon>Pseudomonadota</taxon>
        <taxon>Gammaproteobacteria</taxon>
        <taxon>Alteromonadales</taxon>
        <taxon>Shewanellaceae</taxon>
        <taxon>Shewanella</taxon>
    </lineage>
</organism>
<protein>
    <submittedName>
        <fullName evidence="1">Uncharacterized protein</fullName>
    </submittedName>
</protein>
<dbReference type="EMBL" id="CP000472">
    <property type="protein sequence ID" value="ACJ30976.1"/>
    <property type="molecule type" value="Genomic_DNA"/>
</dbReference>
<sequence>MIFGSDAGLLTMRKIAVRVLLILTFLFSTITNADDCLFEQVGDNYRIENAIRDANTNCIKYLASSEPSVFSI</sequence>
<dbReference type="Proteomes" id="UP000000753">
    <property type="component" value="Chromosome"/>
</dbReference>
<evidence type="ECO:0000313" key="1">
    <source>
        <dbReference type="EMBL" id="ACJ30976.1"/>
    </source>
</evidence>
<gene>
    <name evidence="1" type="ordered locus">swp_4328</name>
</gene>
<dbReference type="KEGG" id="swp:swp_4328"/>
<evidence type="ECO:0000313" key="2">
    <source>
        <dbReference type="Proteomes" id="UP000000753"/>
    </source>
</evidence>
<dbReference type="STRING" id="225849.swp_4328"/>
<keyword evidence="2" id="KW-1185">Reference proteome</keyword>
<dbReference type="AlphaFoldDB" id="B8CUC0"/>
<reference evidence="1 2" key="1">
    <citation type="journal article" date="2008" name="PLoS ONE">
        <title>Environmental adaptation: genomic analysis of the piezotolerant and psychrotolerant deep-sea iron reducing bacterium Shewanella piezotolerans WP3.</title>
        <authorList>
            <person name="Wang F."/>
            <person name="Wang J."/>
            <person name="Jian H."/>
            <person name="Zhang B."/>
            <person name="Li S."/>
            <person name="Wang F."/>
            <person name="Zeng X."/>
            <person name="Gao L."/>
            <person name="Bartlett D.H."/>
            <person name="Yu J."/>
            <person name="Hu S."/>
            <person name="Xiao X."/>
        </authorList>
    </citation>
    <scope>NUCLEOTIDE SEQUENCE [LARGE SCALE GENOMIC DNA]</scope>
    <source>
        <strain evidence="2">WP3 / JCM 13877</strain>
    </source>
</reference>
<accession>B8CUC0</accession>
<proteinExistence type="predicted"/>
<name>B8CUC0_SHEPW</name>